<keyword evidence="1" id="KW-0472">Membrane</keyword>
<dbReference type="Pfam" id="PF03203">
    <property type="entry name" value="MerC"/>
    <property type="match status" value="1"/>
</dbReference>
<dbReference type="Proteomes" id="UP001169764">
    <property type="component" value="Unassembled WGS sequence"/>
</dbReference>
<dbReference type="InterPro" id="IPR004891">
    <property type="entry name" value="Mercury-R_MerC"/>
</dbReference>
<keyword evidence="1" id="KW-1133">Transmembrane helix</keyword>
<organism evidence="2 3">
    <name type="scientific">Sphingomonas natans</name>
    <dbReference type="NCBI Taxonomy" id="3063330"/>
    <lineage>
        <taxon>Bacteria</taxon>
        <taxon>Pseudomonadati</taxon>
        <taxon>Pseudomonadota</taxon>
        <taxon>Alphaproteobacteria</taxon>
        <taxon>Sphingomonadales</taxon>
        <taxon>Sphingomonadaceae</taxon>
        <taxon>Sphingomonas</taxon>
    </lineage>
</organism>
<dbReference type="EMBL" id="JAUOTP010000012">
    <property type="protein sequence ID" value="MDO6416742.1"/>
    <property type="molecule type" value="Genomic_DNA"/>
</dbReference>
<feature type="transmembrane region" description="Helical" evidence="1">
    <location>
        <begin position="46"/>
        <end position="66"/>
    </location>
</feature>
<protein>
    <submittedName>
        <fullName evidence="2">MerC domain-containing protein</fullName>
    </submittedName>
</protein>
<feature type="transmembrane region" description="Helical" evidence="1">
    <location>
        <begin position="12"/>
        <end position="40"/>
    </location>
</feature>
<comment type="caution">
    <text evidence="2">The sequence shown here is derived from an EMBL/GenBank/DDBJ whole genome shotgun (WGS) entry which is preliminary data.</text>
</comment>
<keyword evidence="1" id="KW-0812">Transmembrane</keyword>
<keyword evidence="3" id="KW-1185">Reference proteome</keyword>
<gene>
    <name evidence="2" type="ORF">Q4F19_20325</name>
</gene>
<feature type="transmembrane region" description="Helical" evidence="1">
    <location>
        <begin position="99"/>
        <end position="119"/>
    </location>
</feature>
<proteinExistence type="predicted"/>
<reference evidence="2" key="1">
    <citation type="submission" date="2023-07" db="EMBL/GenBank/DDBJ databases">
        <authorList>
            <person name="Kim M."/>
        </authorList>
    </citation>
    <scope>NUCLEOTIDE SEQUENCE</scope>
    <source>
        <strain evidence="2">BIUV-7</strain>
    </source>
</reference>
<evidence type="ECO:0000256" key="1">
    <source>
        <dbReference type="SAM" id="Phobius"/>
    </source>
</evidence>
<feature type="transmembrane region" description="Helical" evidence="1">
    <location>
        <begin position="73"/>
        <end position="93"/>
    </location>
</feature>
<dbReference type="RefSeq" id="WP_303546550.1">
    <property type="nucleotide sequence ID" value="NZ_JAUOTP010000012.1"/>
</dbReference>
<evidence type="ECO:0000313" key="2">
    <source>
        <dbReference type="EMBL" id="MDO6416742.1"/>
    </source>
</evidence>
<evidence type="ECO:0000313" key="3">
    <source>
        <dbReference type="Proteomes" id="UP001169764"/>
    </source>
</evidence>
<name>A0ABT8YFF4_9SPHN</name>
<accession>A0ABT8YFF4</accession>
<sequence>MAKRSDLVESMAIAAAAACLAHCVALPVLVAALPALATVIPIPTSFHIAALVFAVPTTLFALGIGYRHHRRTFPLLAGLAGLVLLLVAVLVYERTPGEAPVTMAGSLLIVAAHLSNWRLRRQPA</sequence>